<organism evidence="2 3">
    <name type="scientific">Hydnum rufescens UP504</name>
    <dbReference type="NCBI Taxonomy" id="1448309"/>
    <lineage>
        <taxon>Eukaryota</taxon>
        <taxon>Fungi</taxon>
        <taxon>Dikarya</taxon>
        <taxon>Basidiomycota</taxon>
        <taxon>Agaricomycotina</taxon>
        <taxon>Agaricomycetes</taxon>
        <taxon>Cantharellales</taxon>
        <taxon>Hydnaceae</taxon>
        <taxon>Hydnum</taxon>
    </lineage>
</organism>
<keyword evidence="3" id="KW-1185">Reference proteome</keyword>
<dbReference type="AlphaFoldDB" id="A0A9P6AI76"/>
<feature type="compositionally biased region" description="Basic and acidic residues" evidence="1">
    <location>
        <begin position="239"/>
        <end position="261"/>
    </location>
</feature>
<dbReference type="EMBL" id="MU129159">
    <property type="protein sequence ID" value="KAF9505336.1"/>
    <property type="molecule type" value="Genomic_DNA"/>
</dbReference>
<protein>
    <submittedName>
        <fullName evidence="2">Uncharacterized protein</fullName>
    </submittedName>
</protein>
<gene>
    <name evidence="2" type="ORF">BS47DRAFT_1400472</name>
</gene>
<proteinExistence type="predicted"/>
<feature type="region of interest" description="Disordered" evidence="1">
    <location>
        <begin position="202"/>
        <end position="267"/>
    </location>
</feature>
<name>A0A9P6AI76_9AGAM</name>
<accession>A0A9P6AI76</accession>
<comment type="caution">
    <text evidence="2">The sequence shown here is derived from an EMBL/GenBank/DDBJ whole genome shotgun (WGS) entry which is preliminary data.</text>
</comment>
<feature type="compositionally biased region" description="Acidic residues" evidence="1">
    <location>
        <begin position="214"/>
        <end position="223"/>
    </location>
</feature>
<dbReference type="Proteomes" id="UP000886523">
    <property type="component" value="Unassembled WGS sequence"/>
</dbReference>
<evidence type="ECO:0000256" key="1">
    <source>
        <dbReference type="SAM" id="MobiDB-lite"/>
    </source>
</evidence>
<evidence type="ECO:0000313" key="3">
    <source>
        <dbReference type="Proteomes" id="UP000886523"/>
    </source>
</evidence>
<sequence length="317" mass="36622">MSSTTYSRMPGPRSRDAPRFTGKRILWFLAEYEFCATAAGLSSAQTIQQITHYCDSKSERFIESLDEYYNDDWDAFKARFMEYYPSEEEKPYYKVSDLIKLVRKHRKLSSIEKFDNYIRDFTVIAKSLEERKALSQMDKYNYFWRGVKPVSFHDEIGSAMRHSKLWTDLTNPPLMDEAVQTIKLCLKRDLYRVVDDEEGITSSDDEAALVSTDTDSDSDSSDSESDKEPRRMKHKKHQSRSEVKQKKEEPTPKATEAKVQDLSEPMKSNIDNLAEKIGRLTIALSQLEADKAAQRAKRFTASSMRCFMCGEDGHSPQ</sequence>
<dbReference type="OrthoDB" id="2682330at2759"/>
<reference evidence="2" key="1">
    <citation type="journal article" date="2020" name="Nat. Commun.">
        <title>Large-scale genome sequencing of mycorrhizal fungi provides insights into the early evolution of symbiotic traits.</title>
        <authorList>
            <person name="Miyauchi S."/>
            <person name="Kiss E."/>
            <person name="Kuo A."/>
            <person name="Drula E."/>
            <person name="Kohler A."/>
            <person name="Sanchez-Garcia M."/>
            <person name="Morin E."/>
            <person name="Andreopoulos B."/>
            <person name="Barry K.W."/>
            <person name="Bonito G."/>
            <person name="Buee M."/>
            <person name="Carver A."/>
            <person name="Chen C."/>
            <person name="Cichocki N."/>
            <person name="Clum A."/>
            <person name="Culley D."/>
            <person name="Crous P.W."/>
            <person name="Fauchery L."/>
            <person name="Girlanda M."/>
            <person name="Hayes R.D."/>
            <person name="Keri Z."/>
            <person name="LaButti K."/>
            <person name="Lipzen A."/>
            <person name="Lombard V."/>
            <person name="Magnuson J."/>
            <person name="Maillard F."/>
            <person name="Murat C."/>
            <person name="Nolan M."/>
            <person name="Ohm R.A."/>
            <person name="Pangilinan J."/>
            <person name="Pereira M.F."/>
            <person name="Perotto S."/>
            <person name="Peter M."/>
            <person name="Pfister S."/>
            <person name="Riley R."/>
            <person name="Sitrit Y."/>
            <person name="Stielow J.B."/>
            <person name="Szollosi G."/>
            <person name="Zifcakova L."/>
            <person name="Stursova M."/>
            <person name="Spatafora J.W."/>
            <person name="Tedersoo L."/>
            <person name="Vaario L.M."/>
            <person name="Yamada A."/>
            <person name="Yan M."/>
            <person name="Wang P."/>
            <person name="Xu J."/>
            <person name="Bruns T."/>
            <person name="Baldrian P."/>
            <person name="Vilgalys R."/>
            <person name="Dunand C."/>
            <person name="Henrissat B."/>
            <person name="Grigoriev I.V."/>
            <person name="Hibbett D."/>
            <person name="Nagy L.G."/>
            <person name="Martin F.M."/>
        </authorList>
    </citation>
    <scope>NUCLEOTIDE SEQUENCE</scope>
    <source>
        <strain evidence="2">UP504</strain>
    </source>
</reference>
<evidence type="ECO:0000313" key="2">
    <source>
        <dbReference type="EMBL" id="KAF9505336.1"/>
    </source>
</evidence>